<feature type="chain" id="PRO_5011554446" evidence="1">
    <location>
        <begin position="25"/>
        <end position="168"/>
    </location>
</feature>
<dbReference type="Proteomes" id="UP000199028">
    <property type="component" value="Unassembled WGS sequence"/>
</dbReference>
<dbReference type="PROSITE" id="PS50231">
    <property type="entry name" value="RICIN_B_LECTIN"/>
    <property type="match status" value="1"/>
</dbReference>
<dbReference type="GO" id="GO:0030246">
    <property type="term" value="F:carbohydrate binding"/>
    <property type="evidence" value="ECO:0007669"/>
    <property type="project" value="UniProtKB-KW"/>
</dbReference>
<sequence>MGKIPAALGVAILGVAGLVAPAQAADEPITFPKMYGSGRGGTINLPGTGGKCLDAALEEIDRDGGKVQMWTCGLAGAEQQWRYEYVGDSSGHAYVVNEANGKCLDVALEEIEQEGGRVQMYQCTGSVEQRFTVIYHQGDLFITPVATKGFLGAASVHEGAPIGIYAKG</sequence>
<dbReference type="InterPro" id="IPR000772">
    <property type="entry name" value="Ricin_B_lectin"/>
</dbReference>
<gene>
    <name evidence="3" type="ORF">SAMN05216195_10929</name>
</gene>
<keyword evidence="4" id="KW-1185">Reference proteome</keyword>
<evidence type="ECO:0000313" key="3">
    <source>
        <dbReference type="EMBL" id="SES10624.1"/>
    </source>
</evidence>
<reference evidence="4" key="1">
    <citation type="submission" date="2016-10" db="EMBL/GenBank/DDBJ databases">
        <authorList>
            <person name="Varghese N."/>
            <person name="Submissions S."/>
        </authorList>
    </citation>
    <scope>NUCLEOTIDE SEQUENCE [LARGE SCALE GENOMIC DNA]</scope>
    <source>
        <strain evidence="4">CGMCC 4.578</strain>
    </source>
</reference>
<dbReference type="Pfam" id="PF14200">
    <property type="entry name" value="RicinB_lectin_2"/>
    <property type="match status" value="1"/>
</dbReference>
<feature type="signal peptide" evidence="1">
    <location>
        <begin position="1"/>
        <end position="24"/>
    </location>
</feature>
<protein>
    <submittedName>
        <fullName evidence="3">Ricin-type beta-trefoil lectin domain-like</fullName>
    </submittedName>
</protein>
<evidence type="ECO:0000256" key="1">
    <source>
        <dbReference type="SAM" id="SignalP"/>
    </source>
</evidence>
<dbReference type="SUPFAM" id="SSF50370">
    <property type="entry name" value="Ricin B-like lectins"/>
    <property type="match status" value="1"/>
</dbReference>
<dbReference type="EMBL" id="FOFT01000009">
    <property type="protein sequence ID" value="SES10624.1"/>
    <property type="molecule type" value="Genomic_DNA"/>
</dbReference>
<dbReference type="Gene3D" id="2.80.10.50">
    <property type="match status" value="1"/>
</dbReference>
<dbReference type="SMART" id="SM00458">
    <property type="entry name" value="RICIN"/>
    <property type="match status" value="1"/>
</dbReference>
<dbReference type="InterPro" id="IPR035992">
    <property type="entry name" value="Ricin_B-like_lectins"/>
</dbReference>
<organism evidence="3 4">
    <name type="scientific">Lentzea flaviverrucosa</name>
    <dbReference type="NCBI Taxonomy" id="200379"/>
    <lineage>
        <taxon>Bacteria</taxon>
        <taxon>Bacillati</taxon>
        <taxon>Actinomycetota</taxon>
        <taxon>Actinomycetes</taxon>
        <taxon>Pseudonocardiales</taxon>
        <taxon>Pseudonocardiaceae</taxon>
        <taxon>Lentzea</taxon>
    </lineage>
</organism>
<feature type="domain" description="Ricin B lectin" evidence="2">
    <location>
        <begin position="37"/>
        <end position="167"/>
    </location>
</feature>
<keyword evidence="3" id="KW-0430">Lectin</keyword>
<keyword evidence="1" id="KW-0732">Signal</keyword>
<dbReference type="RefSeq" id="WP_090067525.1">
    <property type="nucleotide sequence ID" value="NZ_FOFT01000009.1"/>
</dbReference>
<accession>A0A1H9UN41</accession>
<proteinExistence type="predicted"/>
<evidence type="ECO:0000313" key="4">
    <source>
        <dbReference type="Proteomes" id="UP000199028"/>
    </source>
</evidence>
<evidence type="ECO:0000259" key="2">
    <source>
        <dbReference type="SMART" id="SM00458"/>
    </source>
</evidence>
<name>A0A1H9UN41_9PSEU</name>
<dbReference type="CDD" id="cd00161">
    <property type="entry name" value="beta-trefoil_Ricin-like"/>
    <property type="match status" value="1"/>
</dbReference>
<dbReference type="OrthoDB" id="4273937at2"/>
<dbReference type="AlphaFoldDB" id="A0A1H9UN41"/>